<evidence type="ECO:0000259" key="3">
    <source>
        <dbReference type="Pfam" id="PF13511"/>
    </source>
</evidence>
<organism evidence="4 5">
    <name type="scientific">Stutzerimonas stutzeri</name>
    <name type="common">Pseudomonas stutzeri</name>
    <dbReference type="NCBI Taxonomy" id="316"/>
    <lineage>
        <taxon>Bacteria</taxon>
        <taxon>Pseudomonadati</taxon>
        <taxon>Pseudomonadota</taxon>
        <taxon>Gammaproteobacteria</taxon>
        <taxon>Pseudomonadales</taxon>
        <taxon>Pseudomonadaceae</taxon>
        <taxon>Stutzerimonas</taxon>
    </lineage>
</organism>
<dbReference type="OrthoDB" id="7031901at2"/>
<evidence type="ECO:0000259" key="2">
    <source>
        <dbReference type="Pfam" id="PF04355"/>
    </source>
</evidence>
<feature type="chain" id="PRO_5024358260" evidence="1">
    <location>
        <begin position="22"/>
        <end position="163"/>
    </location>
</feature>
<keyword evidence="1" id="KW-0732">Signal</keyword>
<dbReference type="GO" id="GO:0019867">
    <property type="term" value="C:outer membrane"/>
    <property type="evidence" value="ECO:0007669"/>
    <property type="project" value="InterPro"/>
</dbReference>
<dbReference type="EMBL" id="VNHQ01000014">
    <property type="protein sequence ID" value="TYP61643.1"/>
    <property type="molecule type" value="Genomic_DNA"/>
</dbReference>
<dbReference type="Proteomes" id="UP000324282">
    <property type="component" value="Unassembled WGS sequence"/>
</dbReference>
<dbReference type="Pfam" id="PF13511">
    <property type="entry name" value="DUF4124"/>
    <property type="match status" value="1"/>
</dbReference>
<evidence type="ECO:0000313" key="4">
    <source>
        <dbReference type="EMBL" id="TYP61643.1"/>
    </source>
</evidence>
<feature type="domain" description="Outer membrane protein assembly factor BamE" evidence="2">
    <location>
        <begin position="109"/>
        <end position="161"/>
    </location>
</feature>
<accession>A0A5S5B783</accession>
<feature type="domain" description="DUF4124" evidence="3">
    <location>
        <begin position="11"/>
        <end position="58"/>
    </location>
</feature>
<dbReference type="Pfam" id="PF04355">
    <property type="entry name" value="BamE"/>
    <property type="match status" value="1"/>
</dbReference>
<sequence length="163" mass="17734">MNKLITGSCCALLLSTAPTFAAGIYRCSDAAGHVTFTRQGCPIDQSAQRQKAVNPTPSSGKAIPLANPLERRKSRAKEPTRSLIVVGAQDDGCGNRIIGRARRDALIKQQVRPGMTRNDIDSTFGKPDTIISRNGRVQYRYSSKTGRTQTISFDEHGCVQGKR</sequence>
<dbReference type="AlphaFoldDB" id="A0A5S5B783"/>
<name>A0A5S5B783_STUST</name>
<dbReference type="RefSeq" id="WP_148926262.1">
    <property type="nucleotide sequence ID" value="NZ_VNHQ01000014.1"/>
</dbReference>
<proteinExistence type="predicted"/>
<dbReference type="InterPro" id="IPR025392">
    <property type="entry name" value="DUF4124"/>
</dbReference>
<evidence type="ECO:0000313" key="5">
    <source>
        <dbReference type="Proteomes" id="UP000324282"/>
    </source>
</evidence>
<gene>
    <name evidence="4" type="ORF">A9A72_124385</name>
</gene>
<dbReference type="InterPro" id="IPR007450">
    <property type="entry name" value="BamE_dom"/>
</dbReference>
<evidence type="ECO:0000256" key="1">
    <source>
        <dbReference type="SAM" id="SignalP"/>
    </source>
</evidence>
<reference evidence="4 5" key="1">
    <citation type="submission" date="2019-07" db="EMBL/GenBank/DDBJ databases">
        <title>Deep subsurface shale carbon reservoir microbial communities from Ohio and West Virginia, USA.</title>
        <authorList>
            <person name="Wrighton K."/>
        </authorList>
    </citation>
    <scope>NUCLEOTIDE SEQUENCE [LARGE SCALE GENOMIC DNA]</scope>
    <source>
        <strain evidence="4 5">NP_8Ht</strain>
    </source>
</reference>
<protein>
    <submittedName>
        <fullName evidence="4">SmpA/OmlA family protein</fullName>
    </submittedName>
</protein>
<feature type="signal peptide" evidence="1">
    <location>
        <begin position="1"/>
        <end position="21"/>
    </location>
</feature>
<comment type="caution">
    <text evidence="4">The sequence shown here is derived from an EMBL/GenBank/DDBJ whole genome shotgun (WGS) entry which is preliminary data.</text>
</comment>